<evidence type="ECO:0000313" key="3">
    <source>
        <dbReference type="Proteomes" id="UP000479043"/>
    </source>
</evidence>
<gene>
    <name evidence="2" type="ORF">GR167_00205</name>
</gene>
<feature type="transmembrane region" description="Helical" evidence="1">
    <location>
        <begin position="45"/>
        <end position="65"/>
    </location>
</feature>
<protein>
    <submittedName>
        <fullName evidence="2">Uncharacterized protein</fullName>
    </submittedName>
</protein>
<dbReference type="RefSeq" id="WP_160971429.1">
    <property type="nucleotide sequence ID" value="NZ_WWEN01000001.1"/>
</dbReference>
<dbReference type="EMBL" id="WWEN01000001">
    <property type="protein sequence ID" value="MYM53709.1"/>
    <property type="molecule type" value="Genomic_DNA"/>
</dbReference>
<dbReference type="AlphaFoldDB" id="A0A6L8LKR1"/>
<sequence>MSKRNTCQRCQWLRAFLGAGFALIVLIGMKPQAAQVVAAMMPDPLSLAVGGMVLGAVAFVFRLWLWARLVKQEG</sequence>
<evidence type="ECO:0000313" key="2">
    <source>
        <dbReference type="EMBL" id="MYM53709.1"/>
    </source>
</evidence>
<proteinExistence type="predicted"/>
<accession>A0A6L8LKR1</accession>
<keyword evidence="1" id="KW-0812">Transmembrane</keyword>
<comment type="caution">
    <text evidence="2">The sequence shown here is derived from an EMBL/GenBank/DDBJ whole genome shotgun (WGS) entry which is preliminary data.</text>
</comment>
<reference evidence="2 3" key="1">
    <citation type="submission" date="2020-01" db="EMBL/GenBank/DDBJ databases">
        <authorList>
            <person name="Chen S."/>
        </authorList>
    </citation>
    <scope>NUCLEOTIDE SEQUENCE [LARGE SCALE GENOMIC DNA]</scope>
    <source>
        <strain evidence="2 3">GS-10</strain>
    </source>
</reference>
<keyword evidence="3" id="KW-1185">Reference proteome</keyword>
<keyword evidence="1" id="KW-0472">Membrane</keyword>
<evidence type="ECO:0000256" key="1">
    <source>
        <dbReference type="SAM" id="Phobius"/>
    </source>
</evidence>
<dbReference type="Proteomes" id="UP000479043">
    <property type="component" value="Unassembled WGS sequence"/>
</dbReference>
<feature type="transmembrane region" description="Helical" evidence="1">
    <location>
        <begin position="12"/>
        <end position="33"/>
    </location>
</feature>
<name>A0A6L8LKR1_9RHOB</name>
<organism evidence="2 3">
    <name type="scientific">Thalassovita mangrovi</name>
    <dbReference type="NCBI Taxonomy" id="2692236"/>
    <lineage>
        <taxon>Bacteria</taxon>
        <taxon>Pseudomonadati</taxon>
        <taxon>Pseudomonadota</taxon>
        <taxon>Alphaproteobacteria</taxon>
        <taxon>Rhodobacterales</taxon>
        <taxon>Roseobacteraceae</taxon>
        <taxon>Thalassovita</taxon>
    </lineage>
</organism>
<keyword evidence="1" id="KW-1133">Transmembrane helix</keyword>